<dbReference type="SMART" id="SM00797">
    <property type="entry name" value="AHS2"/>
    <property type="match status" value="1"/>
</dbReference>
<accession>A0ABW4HUR8</accession>
<evidence type="ECO:0000313" key="5">
    <source>
        <dbReference type="EMBL" id="MFD1609374.1"/>
    </source>
</evidence>
<name>A0ABW4HUR8_9BACI</name>
<evidence type="ECO:0000256" key="3">
    <source>
        <dbReference type="ARBA" id="ARBA00022840"/>
    </source>
</evidence>
<gene>
    <name evidence="5" type="ORF">ACFSBH_17285</name>
</gene>
<organism evidence="5 6">
    <name type="scientific">Oceanobacillus luteolus</name>
    <dbReference type="NCBI Taxonomy" id="1274358"/>
    <lineage>
        <taxon>Bacteria</taxon>
        <taxon>Bacillati</taxon>
        <taxon>Bacillota</taxon>
        <taxon>Bacilli</taxon>
        <taxon>Bacillales</taxon>
        <taxon>Bacillaceae</taxon>
        <taxon>Oceanobacillus</taxon>
    </lineage>
</organism>
<keyword evidence="3" id="KW-0067">ATP-binding</keyword>
<dbReference type="PANTHER" id="PTHR43309:SF5">
    <property type="entry name" value="5-OXOPROLINASE SUBUNIT C"/>
    <property type="match status" value="1"/>
</dbReference>
<sequence>MENATIEVMKPGLSTSIQDLGRTGYQQYGMVVAGAMDMFALQVANILVGNKHGAAAIEAVLMGPEFRFVKDTVIAVCGANLSPTLDDEPIQTWKSYRVQKGQTLKFGKPMDGAYAYIAVSGGITTTKVMGSRSTYAKGGIGNYLSKGDLLPTGDPNMKRSGRSLHPDLIPNYNAPNKIRVILGPDEDAFTKEGIHTFLTKSYKITTQSDRMGTRLEGPPIEHVDGADIISDAVFPGTIQVPANGQPIVLLADRQPTGGYTRIATVITEDLPRIAQSLPGKEIAFEAVSLNVAQELLHRRQQLLRLLIP</sequence>
<evidence type="ECO:0000313" key="6">
    <source>
        <dbReference type="Proteomes" id="UP001597221"/>
    </source>
</evidence>
<dbReference type="InterPro" id="IPR052708">
    <property type="entry name" value="PxpC"/>
</dbReference>
<dbReference type="EMBL" id="JBHUDE010000155">
    <property type="protein sequence ID" value="MFD1609374.1"/>
    <property type="molecule type" value="Genomic_DNA"/>
</dbReference>
<dbReference type="InterPro" id="IPR003778">
    <property type="entry name" value="CT_A_B"/>
</dbReference>
<reference evidence="6" key="1">
    <citation type="journal article" date="2019" name="Int. J. Syst. Evol. Microbiol.">
        <title>The Global Catalogue of Microorganisms (GCM) 10K type strain sequencing project: providing services to taxonomists for standard genome sequencing and annotation.</title>
        <authorList>
            <consortium name="The Broad Institute Genomics Platform"/>
            <consortium name="The Broad Institute Genome Sequencing Center for Infectious Disease"/>
            <person name="Wu L."/>
            <person name="Ma J."/>
        </authorList>
    </citation>
    <scope>NUCLEOTIDE SEQUENCE [LARGE SCALE GENOMIC DNA]</scope>
    <source>
        <strain evidence="6">CGMCC 1.12376</strain>
    </source>
</reference>
<keyword evidence="2" id="KW-0378">Hydrolase</keyword>
<proteinExistence type="predicted"/>
<dbReference type="SUPFAM" id="SSF50891">
    <property type="entry name" value="Cyclophilin-like"/>
    <property type="match status" value="1"/>
</dbReference>
<dbReference type="PANTHER" id="PTHR43309">
    <property type="entry name" value="5-OXOPROLINASE SUBUNIT C"/>
    <property type="match status" value="1"/>
</dbReference>
<dbReference type="RefSeq" id="WP_379598819.1">
    <property type="nucleotide sequence ID" value="NZ_JBHUDE010000155.1"/>
</dbReference>
<dbReference type="Proteomes" id="UP001597221">
    <property type="component" value="Unassembled WGS sequence"/>
</dbReference>
<keyword evidence="6" id="KW-1185">Reference proteome</keyword>
<feature type="domain" description="Carboxyltransferase" evidence="4">
    <location>
        <begin position="27"/>
        <end position="302"/>
    </location>
</feature>
<evidence type="ECO:0000256" key="1">
    <source>
        <dbReference type="ARBA" id="ARBA00022741"/>
    </source>
</evidence>
<evidence type="ECO:0000259" key="4">
    <source>
        <dbReference type="SMART" id="SM00797"/>
    </source>
</evidence>
<keyword evidence="1" id="KW-0547">Nucleotide-binding</keyword>
<comment type="caution">
    <text evidence="5">The sequence shown here is derived from an EMBL/GenBank/DDBJ whole genome shotgun (WGS) entry which is preliminary data.</text>
</comment>
<evidence type="ECO:0000256" key="2">
    <source>
        <dbReference type="ARBA" id="ARBA00022801"/>
    </source>
</evidence>
<protein>
    <submittedName>
        <fullName evidence="5">Biotin-dependent carboxyltransferase family protein</fullName>
    </submittedName>
</protein>
<dbReference type="Gene3D" id="2.40.100.10">
    <property type="entry name" value="Cyclophilin-like"/>
    <property type="match status" value="1"/>
</dbReference>
<dbReference type="Pfam" id="PF02626">
    <property type="entry name" value="CT_A_B"/>
    <property type="match status" value="1"/>
</dbReference>
<dbReference type="InterPro" id="IPR029000">
    <property type="entry name" value="Cyclophilin-like_dom_sf"/>
</dbReference>
<dbReference type="NCBIfam" id="TIGR00724">
    <property type="entry name" value="urea_amlyse_rel"/>
    <property type="match status" value="1"/>
</dbReference>